<evidence type="ECO:0000313" key="3">
    <source>
        <dbReference type="EMBL" id="CAB5217928.1"/>
    </source>
</evidence>
<name>A0A6J7WMB0_9CAUD</name>
<gene>
    <name evidence="3" type="ORF">UFOVP205_39</name>
</gene>
<keyword evidence="2" id="KW-0812">Transmembrane</keyword>
<protein>
    <submittedName>
        <fullName evidence="3">Uncharacterized protein</fullName>
    </submittedName>
</protein>
<keyword evidence="2" id="KW-1133">Transmembrane helix</keyword>
<keyword evidence="2" id="KW-0472">Membrane</keyword>
<sequence>MATAKNAKPASRQGANNRGGNDSYYIPPPPVSSPAPNEDSEMGFLIALISMVIVFALLLPLIGSMYLDILEAKKETKRQQEQVQRMINQIKKEEK</sequence>
<accession>A0A6J7WMB0</accession>
<feature type="region of interest" description="Disordered" evidence="1">
    <location>
        <begin position="1"/>
        <end position="37"/>
    </location>
</feature>
<organism evidence="3">
    <name type="scientific">uncultured Caudovirales phage</name>
    <dbReference type="NCBI Taxonomy" id="2100421"/>
    <lineage>
        <taxon>Viruses</taxon>
        <taxon>Duplodnaviria</taxon>
        <taxon>Heunggongvirae</taxon>
        <taxon>Uroviricota</taxon>
        <taxon>Caudoviricetes</taxon>
        <taxon>Peduoviridae</taxon>
        <taxon>Maltschvirus</taxon>
        <taxon>Maltschvirus maltsch</taxon>
    </lineage>
</organism>
<proteinExistence type="predicted"/>
<feature type="transmembrane region" description="Helical" evidence="2">
    <location>
        <begin position="42"/>
        <end position="67"/>
    </location>
</feature>
<dbReference type="EMBL" id="LR798253">
    <property type="protein sequence ID" value="CAB5217928.1"/>
    <property type="molecule type" value="Genomic_DNA"/>
</dbReference>
<evidence type="ECO:0000256" key="1">
    <source>
        <dbReference type="SAM" id="MobiDB-lite"/>
    </source>
</evidence>
<reference evidence="3" key="1">
    <citation type="submission" date="2020-05" db="EMBL/GenBank/DDBJ databases">
        <authorList>
            <person name="Chiriac C."/>
            <person name="Salcher M."/>
            <person name="Ghai R."/>
            <person name="Kavagutti S V."/>
        </authorList>
    </citation>
    <scope>NUCLEOTIDE SEQUENCE</scope>
</reference>
<evidence type="ECO:0000256" key="2">
    <source>
        <dbReference type="SAM" id="Phobius"/>
    </source>
</evidence>